<dbReference type="Proteomes" id="UP000032686">
    <property type="component" value="Segment"/>
</dbReference>
<keyword evidence="3" id="KW-1003">Cell membrane</keyword>
<dbReference type="OrthoDB" id="9043at10239"/>
<feature type="transmembrane region" description="Helical" evidence="7">
    <location>
        <begin position="194"/>
        <end position="213"/>
    </location>
</feature>
<feature type="transmembrane region" description="Helical" evidence="7">
    <location>
        <begin position="83"/>
        <end position="99"/>
    </location>
</feature>
<dbReference type="NCBIfam" id="TIGR01528">
    <property type="entry name" value="NMN_trans_PnuC"/>
    <property type="match status" value="1"/>
</dbReference>
<evidence type="ECO:0000256" key="3">
    <source>
        <dbReference type="ARBA" id="ARBA00022475"/>
    </source>
</evidence>
<proteinExistence type="predicted"/>
<comment type="subcellular location">
    <subcellularLocation>
        <location evidence="1">Cell membrane</location>
        <topology evidence="1">Multi-pass membrane protein</topology>
    </subcellularLocation>
</comment>
<dbReference type="PANTHER" id="PTHR36122:SF2">
    <property type="entry name" value="NICOTINAMIDE RIBOSIDE TRANSPORTER PNUC"/>
    <property type="match status" value="1"/>
</dbReference>
<keyword evidence="6 7" id="KW-0472">Membrane</keyword>
<evidence type="ECO:0000256" key="6">
    <source>
        <dbReference type="ARBA" id="ARBA00023136"/>
    </source>
</evidence>
<keyword evidence="2" id="KW-0813">Transport</keyword>
<evidence type="ECO:0000256" key="1">
    <source>
        <dbReference type="ARBA" id="ARBA00004651"/>
    </source>
</evidence>
<name>A0A0D3MT79_9CAUD</name>
<dbReference type="GO" id="GO:0034257">
    <property type="term" value="F:nicotinamide riboside transmembrane transporter activity"/>
    <property type="evidence" value="ECO:0007669"/>
    <property type="project" value="InterPro"/>
</dbReference>
<evidence type="ECO:0000256" key="4">
    <source>
        <dbReference type="ARBA" id="ARBA00022692"/>
    </source>
</evidence>
<dbReference type="InterPro" id="IPR006419">
    <property type="entry name" value="NMN_transpt_PnuC"/>
</dbReference>
<dbReference type="EMBL" id="KM677185">
    <property type="protein sequence ID" value="AIX12611.1"/>
    <property type="molecule type" value="Genomic_DNA"/>
</dbReference>
<organism evidence="8 9">
    <name type="scientific">Lactococcus phage WRP3</name>
    <dbReference type="NCBI Taxonomy" id="1560313"/>
    <lineage>
        <taxon>Viruses</taxon>
        <taxon>Duplodnaviria</taxon>
        <taxon>Heunggongvirae</taxon>
        <taxon>Uroviricota</taxon>
        <taxon>Caudoviricetes</taxon>
        <taxon>Audreyjarvisvirus</taxon>
        <taxon>Audreyjarvisvirus WRP3</taxon>
    </lineage>
</organism>
<reference evidence="8 9" key="1">
    <citation type="journal article" date="2015" name="Appl. Environ. Microbiol.">
        <title>Lactococcal 949 group phages recognize a carbohydrate receptor on the host cell surface.</title>
        <authorList>
            <person name="Mahony J."/>
            <person name="Randazzo W."/>
            <person name="Neve H."/>
            <person name="Settanni L."/>
            <person name="van Sinderen D."/>
        </authorList>
    </citation>
    <scope>NUCLEOTIDE SEQUENCE [LARGE SCALE GENOMIC DNA]</scope>
    <source>
        <strain evidence="8">WRP3</strain>
    </source>
</reference>
<keyword evidence="5 7" id="KW-1133">Transmembrane helix</keyword>
<dbReference type="GO" id="GO:0005886">
    <property type="term" value="C:plasma membrane"/>
    <property type="evidence" value="ECO:0007669"/>
    <property type="project" value="UniProtKB-SubCell"/>
</dbReference>
<feature type="transmembrane region" description="Helical" evidence="7">
    <location>
        <begin position="9"/>
        <end position="27"/>
    </location>
</feature>
<gene>
    <name evidence="8" type="ORF">WRP3_108</name>
</gene>
<dbReference type="RefSeq" id="YP_009147765.1">
    <property type="nucleotide sequence ID" value="NC_027341.1"/>
</dbReference>
<evidence type="ECO:0000313" key="9">
    <source>
        <dbReference type="Proteomes" id="UP000032686"/>
    </source>
</evidence>
<feature type="transmembrane region" description="Helical" evidence="7">
    <location>
        <begin position="143"/>
        <end position="162"/>
    </location>
</feature>
<protein>
    <submittedName>
        <fullName evidence="8">Nicotinamide mononucleotide transporter</fullName>
    </submittedName>
</protein>
<dbReference type="KEGG" id="vg:24722374"/>
<evidence type="ECO:0000313" key="8">
    <source>
        <dbReference type="EMBL" id="AIX12611.1"/>
    </source>
</evidence>
<sequence>MTKLINKPVFQYTYITIIVLAQLVVLFTVKTPIIQWVSGLSGALYVSTLTFSKKYTFLVALVFNTTMLFIGIQHGILSESIQQPLFMAMGIIGFIHMNFKGRYKFINNTLQRIKNIEVWKILLLSVVVMIVWTFISKGLGSPIWWKDGILGGVAISAQLFSIAGSKYSWFYWMTLNALTTWTWFTLATPNVTMGVLYLIFLVNSIFGYIFWNVSNKESL</sequence>
<keyword evidence="4 7" id="KW-0812">Transmembrane</keyword>
<evidence type="ECO:0000256" key="2">
    <source>
        <dbReference type="ARBA" id="ARBA00022448"/>
    </source>
</evidence>
<dbReference type="PANTHER" id="PTHR36122">
    <property type="entry name" value="NICOTINAMIDE RIBOSIDE TRANSPORTER PNUC"/>
    <property type="match status" value="1"/>
</dbReference>
<dbReference type="GeneID" id="24722374"/>
<feature type="transmembrane region" description="Helical" evidence="7">
    <location>
        <begin position="58"/>
        <end position="77"/>
    </location>
</feature>
<dbReference type="Pfam" id="PF04973">
    <property type="entry name" value="NMN_transporter"/>
    <property type="match status" value="1"/>
</dbReference>
<accession>A0A0D3MT79</accession>
<evidence type="ECO:0000256" key="5">
    <source>
        <dbReference type="ARBA" id="ARBA00022989"/>
    </source>
</evidence>
<keyword evidence="9" id="KW-1185">Reference proteome</keyword>
<feature type="transmembrane region" description="Helical" evidence="7">
    <location>
        <begin position="119"/>
        <end position="137"/>
    </location>
</feature>
<evidence type="ECO:0000256" key="7">
    <source>
        <dbReference type="SAM" id="Phobius"/>
    </source>
</evidence>